<accession>A0A839QMC4</accession>
<sequence>MSNHTFTPGTRVWVFPAGQTGTVAEAPEAADVIPGFVPVVFDGTSKAQPCSADNLAALAPADDIRTYSDADLEAEAKRRCLPVPASLSAPEAAVSPPIELVMRRLNAAANNSPLSFAAISRRAGIPATTLRNKLGGRSVMGMLDYFKICRALDLNATQTLSTETEAAK</sequence>
<dbReference type="RefSeq" id="WP_183511098.1">
    <property type="nucleotide sequence ID" value="NZ_BAABGK010000042.1"/>
</dbReference>
<dbReference type="AlphaFoldDB" id="A0A839QMC4"/>
<evidence type="ECO:0000313" key="2">
    <source>
        <dbReference type="Proteomes" id="UP000523000"/>
    </source>
</evidence>
<proteinExistence type="predicted"/>
<reference evidence="1 2" key="1">
    <citation type="submission" date="2020-08" db="EMBL/GenBank/DDBJ databases">
        <title>Sequencing the genomes of 1000 actinobacteria strains.</title>
        <authorList>
            <person name="Klenk H.-P."/>
        </authorList>
    </citation>
    <scope>NUCLEOTIDE SEQUENCE [LARGE SCALE GENOMIC DNA]</scope>
    <source>
        <strain evidence="1 2">DSM 22826</strain>
    </source>
</reference>
<dbReference type="EMBL" id="JACHVS010000001">
    <property type="protein sequence ID" value="MBB2995904.1"/>
    <property type="molecule type" value="Genomic_DNA"/>
</dbReference>
<comment type="caution">
    <text evidence="1">The sequence shown here is derived from an EMBL/GenBank/DDBJ whole genome shotgun (WGS) entry which is preliminary data.</text>
</comment>
<name>A0A839QMC4_9MICC</name>
<dbReference type="Proteomes" id="UP000523000">
    <property type="component" value="Unassembled WGS sequence"/>
</dbReference>
<gene>
    <name evidence="1" type="ORF">E9229_002095</name>
</gene>
<protein>
    <submittedName>
        <fullName evidence="1">Uncharacterized protein</fullName>
    </submittedName>
</protein>
<organism evidence="1 2">
    <name type="scientific">Paeniglutamicibacter cryotolerans</name>
    <dbReference type="NCBI Taxonomy" id="670079"/>
    <lineage>
        <taxon>Bacteria</taxon>
        <taxon>Bacillati</taxon>
        <taxon>Actinomycetota</taxon>
        <taxon>Actinomycetes</taxon>
        <taxon>Micrococcales</taxon>
        <taxon>Micrococcaceae</taxon>
        <taxon>Paeniglutamicibacter</taxon>
    </lineage>
</organism>
<keyword evidence="2" id="KW-1185">Reference proteome</keyword>
<evidence type="ECO:0000313" key="1">
    <source>
        <dbReference type="EMBL" id="MBB2995904.1"/>
    </source>
</evidence>